<evidence type="ECO:0000313" key="1">
    <source>
        <dbReference type="EMBL" id="VVU94867.1"/>
    </source>
</evidence>
<gene>
    <name evidence="1" type="ORF">CPAV1605_592</name>
</gene>
<name>A0A5E8CIG7_9ZZZZ</name>
<proteinExistence type="predicted"/>
<organism evidence="1">
    <name type="scientific">seawater metagenome</name>
    <dbReference type="NCBI Taxonomy" id="1561972"/>
    <lineage>
        <taxon>unclassified sequences</taxon>
        <taxon>metagenomes</taxon>
        <taxon>ecological metagenomes</taxon>
    </lineage>
</organism>
<sequence length="153" mass="18541">MSKFLKKVDDFFIKKKNKITKILDPKIHYLIRYDKENYNLILILDKKTNKLLFTAKYQYLGIFNNKTKTFHWAHTLVKDKRLIKESMLIQKKLKDKDLGFKVTDTSFKIKNENLELLIKVILYLTKSIWYFQLNINQELVQFISIEDILEKYI</sequence>
<reference evidence="1" key="1">
    <citation type="submission" date="2019-09" db="EMBL/GenBank/DDBJ databases">
        <authorList>
            <person name="Needham M D."/>
        </authorList>
    </citation>
    <scope>NUCLEOTIDE SEQUENCE</scope>
</reference>
<protein>
    <submittedName>
        <fullName evidence="1">Uncharacterized protein</fullName>
    </submittedName>
</protein>
<dbReference type="EMBL" id="CABVLZ010000002">
    <property type="protein sequence ID" value="VVU94867.1"/>
    <property type="molecule type" value="Genomic_DNA"/>
</dbReference>
<dbReference type="AlphaFoldDB" id="A0A5E8CIG7"/>
<accession>A0A5E8CIG7</accession>